<reference evidence="11" key="1">
    <citation type="journal article" date="2020" name="Ecol. Evol.">
        <title>Genome structure and content of the rice root-knot nematode (Meloidogyne graminicola).</title>
        <authorList>
            <person name="Phan N.T."/>
            <person name="Danchin E.G.J."/>
            <person name="Klopp C."/>
            <person name="Perfus-Barbeoch L."/>
            <person name="Kozlowski D.K."/>
            <person name="Koutsovoulos G.D."/>
            <person name="Lopez-Roques C."/>
            <person name="Bouchez O."/>
            <person name="Zahm M."/>
            <person name="Besnard G."/>
            <person name="Bellafiore S."/>
        </authorList>
    </citation>
    <scope>NUCLEOTIDE SEQUENCE</scope>
    <source>
        <strain evidence="11">VN-18</strain>
    </source>
</reference>
<proteinExistence type="inferred from homology"/>
<feature type="binding site" evidence="9">
    <location>
        <begin position="211"/>
        <end position="213"/>
    </location>
    <ligand>
        <name>ATP</name>
        <dbReference type="ChEBI" id="CHEBI:30616"/>
    </ligand>
</feature>
<dbReference type="InterPro" id="IPR002317">
    <property type="entry name" value="Ser-tRNA-ligase_type_1"/>
</dbReference>
<keyword evidence="3" id="KW-0436">Ligase</keyword>
<dbReference type="PRINTS" id="PR00981">
    <property type="entry name" value="TRNASYNTHSER"/>
</dbReference>
<sequence>MIFSVSAISTWRFFLIPSTSCFISIQKFSINSRRLNIIKEVNSKYDNKIIEYFGGFKREERWLKSAEKLVDGWGVLRWPRHSSGRRNYALIGVLCDLERALLDYANNFIHNKLRLDANIKNIELFHVEDILPITTTRACGVQPTQTGQHPLQYLVYNATDVYNSQNPLISPKIFVFLVRRKWESQICIIKGRIFQEDQLPTYILAESTCFRPEISNGHLECGLYRVHQFKKIEIFVICTEKQSFSELDRIVQIQKDLFSSLGIHCRLLDMCIDELGVSASKKFDIEAWLPGRREWGELSSASNCTDYQAQRLELFYSSDDSSLKHVHTCNGTGIASSRTIIAILESFQSPKRHGFQLPELIKKMLPAVRSHALKCGKAPSIFYCFDDINC</sequence>
<evidence type="ECO:0000256" key="6">
    <source>
        <dbReference type="ARBA" id="ARBA00023146"/>
    </source>
</evidence>
<dbReference type="OrthoDB" id="10264585at2759"/>
<keyword evidence="5 9" id="KW-0067">ATP-binding</keyword>
<feature type="binding site" evidence="9">
    <location>
        <begin position="297"/>
        <end position="300"/>
    </location>
    <ligand>
        <name>ATP</name>
        <dbReference type="ChEBI" id="CHEBI:30616"/>
    </ligand>
</feature>
<dbReference type="PROSITE" id="PS50862">
    <property type="entry name" value="AA_TRNA_LIGASE_II"/>
    <property type="match status" value="1"/>
</dbReference>
<dbReference type="GO" id="GO:0006434">
    <property type="term" value="P:seryl-tRNA aminoacylation"/>
    <property type="evidence" value="ECO:0007669"/>
    <property type="project" value="InterPro"/>
</dbReference>
<feature type="site" description="Important for serine binding" evidence="8">
    <location>
        <position position="332"/>
    </location>
</feature>
<evidence type="ECO:0000313" key="11">
    <source>
        <dbReference type="EMBL" id="KAF7633878.1"/>
    </source>
</evidence>
<evidence type="ECO:0000256" key="7">
    <source>
        <dbReference type="ARBA" id="ARBA00031113"/>
    </source>
</evidence>
<dbReference type="AlphaFoldDB" id="A0A8S9ZKJ4"/>
<protein>
    <recommendedName>
        <fullName evidence="2">serine--tRNA ligase</fullName>
        <ecNumber evidence="2">6.1.1.11</ecNumber>
    </recommendedName>
    <alternativeName>
        <fullName evidence="7">Seryl-tRNA synthetase</fullName>
    </alternativeName>
</protein>
<comment type="caution">
    <text evidence="11">The sequence shown here is derived from an EMBL/GenBank/DDBJ whole genome shotgun (WGS) entry which is preliminary data.</text>
</comment>
<dbReference type="Pfam" id="PF00587">
    <property type="entry name" value="tRNA-synt_2b"/>
    <property type="match status" value="1"/>
</dbReference>
<dbReference type="InterPro" id="IPR006195">
    <property type="entry name" value="aa-tRNA-synth_II"/>
</dbReference>
<dbReference type="EC" id="6.1.1.11" evidence="2"/>
<evidence type="ECO:0000256" key="8">
    <source>
        <dbReference type="PIRSR" id="PIRSR001529-1"/>
    </source>
</evidence>
<dbReference type="PANTHER" id="PTHR11778">
    <property type="entry name" value="SERYL-TRNA SYNTHETASE"/>
    <property type="match status" value="1"/>
</dbReference>
<dbReference type="Gene3D" id="3.30.930.10">
    <property type="entry name" value="Bira Bifunctional Protein, Domain 2"/>
    <property type="match status" value="1"/>
</dbReference>
<evidence type="ECO:0000313" key="12">
    <source>
        <dbReference type="Proteomes" id="UP000605970"/>
    </source>
</evidence>
<gene>
    <name evidence="11" type="ORF">Mgra_00006740</name>
</gene>
<evidence type="ECO:0000256" key="4">
    <source>
        <dbReference type="ARBA" id="ARBA00022741"/>
    </source>
</evidence>
<evidence type="ECO:0000259" key="10">
    <source>
        <dbReference type="PROSITE" id="PS50862"/>
    </source>
</evidence>
<feature type="binding site" evidence="8">
    <location>
        <position position="330"/>
    </location>
    <ligand>
        <name>L-serine</name>
        <dbReference type="ChEBI" id="CHEBI:33384"/>
    </ligand>
</feature>
<dbReference type="Proteomes" id="UP000605970">
    <property type="component" value="Unassembled WGS sequence"/>
</dbReference>
<evidence type="ECO:0000256" key="5">
    <source>
        <dbReference type="ARBA" id="ARBA00022840"/>
    </source>
</evidence>
<evidence type="ECO:0000256" key="1">
    <source>
        <dbReference type="ARBA" id="ARBA00010728"/>
    </source>
</evidence>
<evidence type="ECO:0000256" key="9">
    <source>
        <dbReference type="PIRSR" id="PIRSR001529-2"/>
    </source>
</evidence>
<dbReference type="InterPro" id="IPR045864">
    <property type="entry name" value="aa-tRNA-synth_II/BPL/LPL"/>
</dbReference>
<feature type="binding site" evidence="9">
    <location>
        <begin position="226"/>
        <end position="229"/>
    </location>
    <ligand>
        <name>ATP</name>
        <dbReference type="ChEBI" id="CHEBI:30616"/>
    </ligand>
</feature>
<keyword evidence="6" id="KW-0030">Aminoacyl-tRNA synthetase</keyword>
<accession>A0A8S9ZKJ4</accession>
<keyword evidence="4" id="KW-0547">Nucleotide-binding</keyword>
<evidence type="ECO:0000256" key="3">
    <source>
        <dbReference type="ARBA" id="ARBA00022598"/>
    </source>
</evidence>
<keyword evidence="12" id="KW-1185">Reference proteome</keyword>
<dbReference type="InterPro" id="IPR002314">
    <property type="entry name" value="aa-tRNA-synt_IIb"/>
</dbReference>
<organism evidence="11 12">
    <name type="scientific">Meloidogyne graminicola</name>
    <dbReference type="NCBI Taxonomy" id="189291"/>
    <lineage>
        <taxon>Eukaryota</taxon>
        <taxon>Metazoa</taxon>
        <taxon>Ecdysozoa</taxon>
        <taxon>Nematoda</taxon>
        <taxon>Chromadorea</taxon>
        <taxon>Rhabditida</taxon>
        <taxon>Tylenchina</taxon>
        <taxon>Tylenchomorpha</taxon>
        <taxon>Tylenchoidea</taxon>
        <taxon>Meloidogynidae</taxon>
        <taxon>Meloidogyninae</taxon>
        <taxon>Meloidogyne</taxon>
    </lineage>
</organism>
<dbReference type="GO" id="GO:0004828">
    <property type="term" value="F:serine-tRNA ligase activity"/>
    <property type="evidence" value="ECO:0007669"/>
    <property type="project" value="UniProtKB-EC"/>
</dbReference>
<dbReference type="SUPFAM" id="SSF55681">
    <property type="entry name" value="Class II aaRS and biotin synthetases"/>
    <property type="match status" value="1"/>
</dbReference>
<dbReference type="EMBL" id="JABEBT010000068">
    <property type="protein sequence ID" value="KAF7633878.1"/>
    <property type="molecule type" value="Genomic_DNA"/>
</dbReference>
<evidence type="ECO:0000256" key="2">
    <source>
        <dbReference type="ARBA" id="ARBA00012840"/>
    </source>
</evidence>
<feature type="domain" description="Aminoacyl-transfer RNA synthetases class-II family profile" evidence="10">
    <location>
        <begin position="199"/>
        <end position="366"/>
    </location>
</feature>
<comment type="similarity">
    <text evidence="1">Belongs to the class-II aminoacyl-tRNA synthetase family. Type-1 seryl-tRNA synthetase subfamily.</text>
</comment>
<dbReference type="GO" id="GO:0005524">
    <property type="term" value="F:ATP binding"/>
    <property type="evidence" value="ECO:0007669"/>
    <property type="project" value="UniProtKB-KW"/>
</dbReference>
<feature type="binding site" evidence="8">
    <location>
        <position position="211"/>
    </location>
    <ligand>
        <name>L-serine</name>
        <dbReference type="ChEBI" id="CHEBI:33384"/>
    </ligand>
</feature>
<dbReference type="PIRSF" id="PIRSF001529">
    <property type="entry name" value="Ser-tRNA-synth_IIa"/>
    <property type="match status" value="1"/>
</dbReference>
<feature type="binding site" evidence="8">
    <location>
        <position position="233"/>
    </location>
    <ligand>
        <name>L-serine</name>
        <dbReference type="ChEBI" id="CHEBI:33384"/>
    </ligand>
</feature>
<name>A0A8S9ZKJ4_9BILA</name>